<comment type="similarity">
    <text evidence="1">Belongs to the peptidase S1C family.</text>
</comment>
<dbReference type="InterPro" id="IPR001940">
    <property type="entry name" value="Peptidase_S1C"/>
</dbReference>
<dbReference type="InterPro" id="IPR051201">
    <property type="entry name" value="Chloro_Bact_Ser_Proteases"/>
</dbReference>
<dbReference type="InterPro" id="IPR001478">
    <property type="entry name" value="PDZ"/>
</dbReference>
<dbReference type="Pfam" id="PF13365">
    <property type="entry name" value="Trypsin_2"/>
    <property type="match status" value="1"/>
</dbReference>
<dbReference type="Pfam" id="PF13180">
    <property type="entry name" value="PDZ_2"/>
    <property type="match status" value="1"/>
</dbReference>
<accession>A0A9E8MKD2</accession>
<feature type="compositionally biased region" description="Low complexity" evidence="4">
    <location>
        <begin position="45"/>
        <end position="65"/>
    </location>
</feature>
<dbReference type="PROSITE" id="PS50106">
    <property type="entry name" value="PDZ"/>
    <property type="match status" value="1"/>
</dbReference>
<evidence type="ECO:0000256" key="4">
    <source>
        <dbReference type="SAM" id="MobiDB-lite"/>
    </source>
</evidence>
<dbReference type="InterPro" id="IPR043504">
    <property type="entry name" value="Peptidase_S1_PA_chymotrypsin"/>
</dbReference>
<feature type="region of interest" description="Disordered" evidence="4">
    <location>
        <begin position="332"/>
        <end position="355"/>
    </location>
</feature>
<dbReference type="AlphaFoldDB" id="A0A9E8MKD2"/>
<evidence type="ECO:0000313" key="6">
    <source>
        <dbReference type="EMBL" id="WAB80672.1"/>
    </source>
</evidence>
<feature type="region of interest" description="Disordered" evidence="4">
    <location>
        <begin position="1"/>
        <end position="139"/>
    </location>
</feature>
<dbReference type="PANTHER" id="PTHR43343">
    <property type="entry name" value="PEPTIDASE S12"/>
    <property type="match status" value="1"/>
</dbReference>
<dbReference type="SMART" id="SM00228">
    <property type="entry name" value="PDZ"/>
    <property type="match status" value="1"/>
</dbReference>
<organism evidence="6 7">
    <name type="scientific">Microcella daejeonensis</name>
    <dbReference type="NCBI Taxonomy" id="2994971"/>
    <lineage>
        <taxon>Bacteria</taxon>
        <taxon>Bacillati</taxon>
        <taxon>Actinomycetota</taxon>
        <taxon>Actinomycetes</taxon>
        <taxon>Micrococcales</taxon>
        <taxon>Microbacteriaceae</taxon>
        <taxon>Microcella</taxon>
    </lineage>
</organism>
<keyword evidence="2" id="KW-0645">Protease</keyword>
<name>A0A9E8MKD2_9MICO</name>
<evidence type="ECO:0000256" key="3">
    <source>
        <dbReference type="ARBA" id="ARBA00022801"/>
    </source>
</evidence>
<dbReference type="PRINTS" id="PR00834">
    <property type="entry name" value="PROTEASES2C"/>
</dbReference>
<feature type="compositionally biased region" description="Low complexity" evidence="4">
    <location>
        <begin position="72"/>
        <end position="119"/>
    </location>
</feature>
<dbReference type="InterPro" id="IPR009003">
    <property type="entry name" value="Peptidase_S1_PA"/>
</dbReference>
<protein>
    <submittedName>
        <fullName evidence="6">Trypsin-like peptidase domain-containing protein</fullName>
    </submittedName>
</protein>
<dbReference type="Gene3D" id="2.30.42.10">
    <property type="match status" value="1"/>
</dbReference>
<keyword evidence="7" id="KW-1185">Reference proteome</keyword>
<feature type="compositionally biased region" description="Low complexity" evidence="4">
    <location>
        <begin position="128"/>
        <end position="139"/>
    </location>
</feature>
<dbReference type="KEGG" id="mdb:OVN18_08835"/>
<dbReference type="RefSeq" id="WP_267780354.1">
    <property type="nucleotide sequence ID" value="NZ_CP113089.1"/>
</dbReference>
<dbReference type="EMBL" id="CP113089">
    <property type="protein sequence ID" value="WAB80672.1"/>
    <property type="molecule type" value="Genomic_DNA"/>
</dbReference>
<sequence>MTSTPEHPDAGSEQGSPAVPPTNDATNHETNDAAHREANDAVNDAASTTPAPAHSPVDAPSASPTDAPPSAAPEAPRSPAEASAAPAQAPVGAPSATPVGAPATAPVGAPSAAAGSVPPAFAPPASHPAPASEPAAPAGSRSLGPMIAMLAVGALIGGAAGGGIAAWALTDSSGSASSATSPASITVNDPEDATTVTGVVARAMPSVVTIDVQGGGAAGSGSGVILSEDGYVLTNSHVATLDGAAADPTLRVTASDGRIYDAELVGADPIADLAVIKLADASGLQPIEFADSDDLNVGDRAIAIGAPLGLAGTVTDGIVSALNRSITVQSSAVPDGAAPDAPEAPEGDAPQSPFDFWNFDFDIPGEQGPSQPRASQTISLSVIQTDAAINPGNSGGALLDDEGRLIGINVAIASAGGSQSAAGSIGVGFSIPANFAQRIADEIIATGSASHGLLGASVTEVEADSGVVGALIAEVTPAGAADQAGLRQGDVITAFDGVPITSSIDLTAQVRVLAGGSTAEVEYVRDGRAATATVTLGELD</sequence>
<dbReference type="InterPro" id="IPR036034">
    <property type="entry name" value="PDZ_sf"/>
</dbReference>
<feature type="compositionally biased region" description="Basic and acidic residues" evidence="4">
    <location>
        <begin position="1"/>
        <end position="10"/>
    </location>
</feature>
<dbReference type="GO" id="GO:0004252">
    <property type="term" value="F:serine-type endopeptidase activity"/>
    <property type="evidence" value="ECO:0007669"/>
    <property type="project" value="InterPro"/>
</dbReference>
<proteinExistence type="inferred from homology"/>
<evidence type="ECO:0000256" key="1">
    <source>
        <dbReference type="ARBA" id="ARBA00010541"/>
    </source>
</evidence>
<gene>
    <name evidence="6" type="ORF">OVN18_08835</name>
</gene>
<dbReference type="Proteomes" id="UP001164706">
    <property type="component" value="Chromosome"/>
</dbReference>
<feature type="compositionally biased region" description="Basic and acidic residues" evidence="4">
    <location>
        <begin position="26"/>
        <end position="39"/>
    </location>
</feature>
<dbReference type="SUPFAM" id="SSF50494">
    <property type="entry name" value="Trypsin-like serine proteases"/>
    <property type="match status" value="1"/>
</dbReference>
<dbReference type="Gene3D" id="2.40.10.10">
    <property type="entry name" value="Trypsin-like serine proteases"/>
    <property type="match status" value="2"/>
</dbReference>
<reference evidence="6" key="1">
    <citation type="submission" date="2022-11" db="EMBL/GenBank/DDBJ databases">
        <title>Description of Microcella daejonensis nov. sp, isolated from riverside soil.</title>
        <authorList>
            <person name="Molina K.M."/>
            <person name="Kim S.B."/>
        </authorList>
    </citation>
    <scope>NUCLEOTIDE SEQUENCE</scope>
    <source>
        <strain evidence="6">MMS21-STM12</strain>
    </source>
</reference>
<dbReference type="GO" id="GO:0006508">
    <property type="term" value="P:proteolysis"/>
    <property type="evidence" value="ECO:0007669"/>
    <property type="project" value="UniProtKB-KW"/>
</dbReference>
<evidence type="ECO:0000256" key="2">
    <source>
        <dbReference type="ARBA" id="ARBA00022670"/>
    </source>
</evidence>
<dbReference type="SUPFAM" id="SSF50156">
    <property type="entry name" value="PDZ domain-like"/>
    <property type="match status" value="1"/>
</dbReference>
<evidence type="ECO:0000313" key="7">
    <source>
        <dbReference type="Proteomes" id="UP001164706"/>
    </source>
</evidence>
<evidence type="ECO:0000259" key="5">
    <source>
        <dbReference type="PROSITE" id="PS50106"/>
    </source>
</evidence>
<feature type="domain" description="PDZ" evidence="5">
    <location>
        <begin position="443"/>
        <end position="513"/>
    </location>
</feature>
<dbReference type="PANTHER" id="PTHR43343:SF3">
    <property type="entry name" value="PROTEASE DO-LIKE 8, CHLOROPLASTIC"/>
    <property type="match status" value="1"/>
</dbReference>
<keyword evidence="3" id="KW-0378">Hydrolase</keyword>